<evidence type="ECO:0000313" key="2">
    <source>
        <dbReference type="EMBL" id="KAK7490791.1"/>
    </source>
</evidence>
<feature type="region of interest" description="Disordered" evidence="1">
    <location>
        <begin position="1"/>
        <end position="20"/>
    </location>
</feature>
<accession>A0ABD0KUW5</accession>
<reference evidence="2 3" key="1">
    <citation type="journal article" date="2023" name="Sci. Data">
        <title>Genome assembly of the Korean intertidal mud-creeper Batillaria attramentaria.</title>
        <authorList>
            <person name="Patra A.K."/>
            <person name="Ho P.T."/>
            <person name="Jun S."/>
            <person name="Lee S.J."/>
            <person name="Kim Y."/>
            <person name="Won Y.J."/>
        </authorList>
    </citation>
    <scope>NUCLEOTIDE SEQUENCE [LARGE SCALE GENOMIC DNA]</scope>
    <source>
        <strain evidence="2">Wonlab-2016</strain>
    </source>
</reference>
<keyword evidence="3" id="KW-1185">Reference proteome</keyword>
<dbReference type="Proteomes" id="UP001519460">
    <property type="component" value="Unassembled WGS sequence"/>
</dbReference>
<dbReference type="AlphaFoldDB" id="A0ABD0KUW5"/>
<evidence type="ECO:0000256" key="1">
    <source>
        <dbReference type="SAM" id="MobiDB-lite"/>
    </source>
</evidence>
<comment type="caution">
    <text evidence="2">The sequence shown here is derived from an EMBL/GenBank/DDBJ whole genome shotgun (WGS) entry which is preliminary data.</text>
</comment>
<organism evidence="2 3">
    <name type="scientific">Batillaria attramentaria</name>
    <dbReference type="NCBI Taxonomy" id="370345"/>
    <lineage>
        <taxon>Eukaryota</taxon>
        <taxon>Metazoa</taxon>
        <taxon>Spiralia</taxon>
        <taxon>Lophotrochozoa</taxon>
        <taxon>Mollusca</taxon>
        <taxon>Gastropoda</taxon>
        <taxon>Caenogastropoda</taxon>
        <taxon>Sorbeoconcha</taxon>
        <taxon>Cerithioidea</taxon>
        <taxon>Batillariidae</taxon>
        <taxon>Batillaria</taxon>
    </lineage>
</organism>
<evidence type="ECO:0000313" key="3">
    <source>
        <dbReference type="Proteomes" id="UP001519460"/>
    </source>
</evidence>
<sequence>MRGSDAGRNSGIKERDKTQSSAAITGLDKLGIDPSMAKCWIWLVWDQRGNPWQGM</sequence>
<gene>
    <name evidence="2" type="ORF">BaRGS_00018020</name>
</gene>
<dbReference type="EMBL" id="JACVVK020000123">
    <property type="protein sequence ID" value="KAK7490791.1"/>
    <property type="molecule type" value="Genomic_DNA"/>
</dbReference>
<feature type="non-terminal residue" evidence="2">
    <location>
        <position position="55"/>
    </location>
</feature>
<name>A0ABD0KUW5_9CAEN</name>
<proteinExistence type="predicted"/>
<protein>
    <submittedName>
        <fullName evidence="2">Uncharacterized protein</fullName>
    </submittedName>
</protein>